<organism evidence="1 2">
    <name type="scientific">Thiohalobacter thiocyanaticus</name>
    <dbReference type="NCBI Taxonomy" id="585455"/>
    <lineage>
        <taxon>Bacteria</taxon>
        <taxon>Pseudomonadati</taxon>
        <taxon>Pseudomonadota</taxon>
        <taxon>Gammaproteobacteria</taxon>
        <taxon>Thiohalobacterales</taxon>
        <taxon>Thiohalobacteraceae</taxon>
        <taxon>Thiohalobacter</taxon>
    </lineage>
</organism>
<dbReference type="AlphaFoldDB" id="A0A1Z4VND6"/>
<gene>
    <name evidence="1" type="ORF">FOKN1_0613</name>
</gene>
<reference evidence="1 2" key="1">
    <citation type="submission" date="2017-05" db="EMBL/GenBank/DDBJ databases">
        <title>Thiocyanate degradation by Thiohalobacter thiocyanaticus FOKN1.</title>
        <authorList>
            <person name="Oshiki M."/>
            <person name="Fukushima T."/>
            <person name="Kawano S."/>
            <person name="Nakagawa J."/>
        </authorList>
    </citation>
    <scope>NUCLEOTIDE SEQUENCE [LARGE SCALE GENOMIC DNA]</scope>
    <source>
        <strain evidence="1 2">FOKN1</strain>
    </source>
</reference>
<keyword evidence="2" id="KW-1185">Reference proteome</keyword>
<dbReference type="OrthoDB" id="6893217at2"/>
<sequence>MVLINLDSRPDRLARFRAQAAAVPALAGWQRLSAVAGTGLPGYGRRPWFRGGRRDRVWAGRAGCVLSHRRAIELARAQGWRSLLILEDDVEFDAALNAALRTPALAAAQWDICYLGYSRCLGPLQRVTVFDDTASLYAVQGAYTTHAYLLRTSLYDWLLRRLPTEADVWPWLARHRAIDRWYARHLAAHFRVAAVSPTLVGQFSDFSDIGQRGPGSDRAAHLHGRLASERAVGPAAFRLGLGLRRLQFAGAGAWDGVRAGIKRMRGF</sequence>
<accession>A0A1Z4VND6</accession>
<dbReference type="GO" id="GO:0016740">
    <property type="term" value="F:transferase activity"/>
    <property type="evidence" value="ECO:0007669"/>
    <property type="project" value="UniProtKB-KW"/>
</dbReference>
<protein>
    <submittedName>
        <fullName evidence="1">Glycosyltransferase</fullName>
    </submittedName>
</protein>
<dbReference type="Proteomes" id="UP000218765">
    <property type="component" value="Chromosome"/>
</dbReference>
<dbReference type="EMBL" id="AP018052">
    <property type="protein sequence ID" value="BAZ93015.1"/>
    <property type="molecule type" value="Genomic_DNA"/>
</dbReference>
<evidence type="ECO:0000313" key="2">
    <source>
        <dbReference type="Proteomes" id="UP000218765"/>
    </source>
</evidence>
<evidence type="ECO:0000313" key="1">
    <source>
        <dbReference type="EMBL" id="BAZ93015.1"/>
    </source>
</evidence>
<dbReference type="RefSeq" id="WP_096364600.1">
    <property type="nucleotide sequence ID" value="NZ_AP018052.1"/>
</dbReference>
<proteinExistence type="predicted"/>
<dbReference type="KEGG" id="ttc:FOKN1_0613"/>
<keyword evidence="1" id="KW-0808">Transferase</keyword>
<name>A0A1Z4VND6_9GAMM</name>